<dbReference type="InterPro" id="IPR015915">
    <property type="entry name" value="Kelch-typ_b-propeller"/>
</dbReference>
<keyword evidence="1" id="KW-0880">Kelch repeat</keyword>
<dbReference type="Pfam" id="PF01344">
    <property type="entry name" value="Kelch_1"/>
    <property type="match status" value="1"/>
</dbReference>
<dbReference type="Gene3D" id="3.30.710.10">
    <property type="entry name" value="Potassium Channel Kv1.1, Chain A"/>
    <property type="match status" value="1"/>
</dbReference>
<sequence length="438" mass="46240">MRPALLDIITVCAGNVAWLLDMAPHLEVCAGNVAWLLDMASYLEVAPLQEACCEFLRSALSPEACVDVLLLAHHYHCSALQSEGVQYIAQHLSSLLLLPEVRQGLTKLPPALLLQLLSCEALEVDQEAELFSSSRGIGAVVLEAWPGRQRGYQPTRLLVAGGHDLSWRGLKAVELYDPRSDSWSPGPTLPAALPFAGAGLLGRGELYVVGGGMYSSLLVKLDAAGEAWHSCEGPRTPRLHAAVAGASGLLYVAGGRSQVNQVVATAEVYDPASCCWQSLPDMQQPRYAHAVASLAGRVYALGGQASKAIHRSVEVFDAGRGAWELLPQQLASERKYCAAAALGGRLLVLGGMSEARCRLASVEGYDPREGRWSPLTSMTHARSSCGVAALGGRLFAVGGNAGDQQLHAAVEAYDPAAGKWMPCSPLSCGRSGLLAAAV</sequence>
<organism evidence="4 5">
    <name type="scientific">Tetradesmus obliquus</name>
    <name type="common">Green alga</name>
    <name type="synonym">Acutodesmus obliquus</name>
    <dbReference type="NCBI Taxonomy" id="3088"/>
    <lineage>
        <taxon>Eukaryota</taxon>
        <taxon>Viridiplantae</taxon>
        <taxon>Chlorophyta</taxon>
        <taxon>core chlorophytes</taxon>
        <taxon>Chlorophyceae</taxon>
        <taxon>CS clade</taxon>
        <taxon>Sphaeropleales</taxon>
        <taxon>Scenedesmaceae</taxon>
        <taxon>Tetradesmus</taxon>
    </lineage>
</organism>
<evidence type="ECO:0000259" key="3">
    <source>
        <dbReference type="Pfam" id="PF07707"/>
    </source>
</evidence>
<dbReference type="Gene3D" id="2.120.10.80">
    <property type="entry name" value="Kelch-type beta propeller"/>
    <property type="match status" value="2"/>
</dbReference>
<name>A0ABY8UBW7_TETOB</name>
<dbReference type="Pfam" id="PF07707">
    <property type="entry name" value="BACK"/>
    <property type="match status" value="1"/>
</dbReference>
<feature type="domain" description="BACK" evidence="3">
    <location>
        <begin position="65"/>
        <end position="132"/>
    </location>
</feature>
<keyword evidence="2" id="KW-0677">Repeat</keyword>
<gene>
    <name evidence="4" type="ORF">OEZ85_003478</name>
</gene>
<protein>
    <recommendedName>
        <fullName evidence="3">BACK domain-containing protein</fullName>
    </recommendedName>
</protein>
<reference evidence="4 5" key="1">
    <citation type="submission" date="2023-05" db="EMBL/GenBank/DDBJ databases">
        <title>A 100% complete, gapless, phased diploid assembly of the Scenedesmus obliquus UTEX 3031 genome.</title>
        <authorList>
            <person name="Biondi T.C."/>
            <person name="Hanschen E.R."/>
            <person name="Kwon T."/>
            <person name="Eng W."/>
            <person name="Kruse C.P.S."/>
            <person name="Koehler S.I."/>
            <person name="Kunde Y."/>
            <person name="Gleasner C.D."/>
            <person name="You Mak K.T."/>
            <person name="Polle J."/>
            <person name="Hovde B.T."/>
            <person name="Starkenburg S.R."/>
        </authorList>
    </citation>
    <scope>NUCLEOTIDE SEQUENCE [LARGE SCALE GENOMIC DNA]</scope>
    <source>
        <strain evidence="4 5">DOE0152z</strain>
    </source>
</reference>
<evidence type="ECO:0000313" key="4">
    <source>
        <dbReference type="EMBL" id="WIA18795.1"/>
    </source>
</evidence>
<accession>A0ABY8UBW7</accession>
<dbReference type="EMBL" id="CP126217">
    <property type="protein sequence ID" value="WIA18795.1"/>
    <property type="molecule type" value="Genomic_DNA"/>
</dbReference>
<dbReference type="CDD" id="cd14733">
    <property type="entry name" value="BACK"/>
    <property type="match status" value="1"/>
</dbReference>
<evidence type="ECO:0000256" key="2">
    <source>
        <dbReference type="ARBA" id="ARBA00022737"/>
    </source>
</evidence>
<dbReference type="PANTHER" id="PTHR45632">
    <property type="entry name" value="LD33804P"/>
    <property type="match status" value="1"/>
</dbReference>
<dbReference type="Pfam" id="PF24681">
    <property type="entry name" value="Kelch_KLHDC2_KLHL20_DRC7"/>
    <property type="match status" value="1"/>
</dbReference>
<proteinExistence type="predicted"/>
<dbReference type="SMART" id="SM00612">
    <property type="entry name" value="Kelch"/>
    <property type="match status" value="6"/>
</dbReference>
<dbReference type="Proteomes" id="UP001244341">
    <property type="component" value="Chromosome 10b"/>
</dbReference>
<dbReference type="PANTHER" id="PTHR45632:SF17">
    <property type="entry name" value="KELCH-LIKE PROTEIN 31"/>
    <property type="match status" value="1"/>
</dbReference>
<dbReference type="InterPro" id="IPR006652">
    <property type="entry name" value="Kelch_1"/>
</dbReference>
<dbReference type="SUPFAM" id="SSF117281">
    <property type="entry name" value="Kelch motif"/>
    <property type="match status" value="2"/>
</dbReference>
<evidence type="ECO:0000313" key="5">
    <source>
        <dbReference type="Proteomes" id="UP001244341"/>
    </source>
</evidence>
<keyword evidence="5" id="KW-1185">Reference proteome</keyword>
<dbReference type="InterPro" id="IPR011333">
    <property type="entry name" value="SKP1/BTB/POZ_sf"/>
</dbReference>
<evidence type="ECO:0000256" key="1">
    <source>
        <dbReference type="ARBA" id="ARBA00022441"/>
    </source>
</evidence>
<dbReference type="InterPro" id="IPR011705">
    <property type="entry name" value="BACK"/>
</dbReference>